<protein>
    <submittedName>
        <fullName evidence="4">Protein Syd</fullName>
    </submittedName>
</protein>
<proteinExistence type="predicted"/>
<dbReference type="Proteomes" id="UP000838672">
    <property type="component" value="Unassembled WGS sequence"/>
</dbReference>
<evidence type="ECO:0000256" key="2">
    <source>
        <dbReference type="ARBA" id="ARBA00022519"/>
    </source>
</evidence>
<dbReference type="NCBIfam" id="NF003439">
    <property type="entry name" value="PRK04968.1"/>
    <property type="match status" value="1"/>
</dbReference>
<keyword evidence="5" id="KW-1185">Reference proteome</keyword>
<keyword evidence="1" id="KW-1003">Cell membrane</keyword>
<keyword evidence="2" id="KW-0997">Cell inner membrane</keyword>
<evidence type="ECO:0000313" key="4">
    <source>
        <dbReference type="EMBL" id="CAH0534247.1"/>
    </source>
</evidence>
<dbReference type="CDD" id="cd16323">
    <property type="entry name" value="Syd"/>
    <property type="match status" value="1"/>
</dbReference>
<dbReference type="RefSeq" id="WP_237466655.1">
    <property type="nucleotide sequence ID" value="NZ_CAKLDI010000001.1"/>
</dbReference>
<dbReference type="Pfam" id="PF07348">
    <property type="entry name" value="Syd"/>
    <property type="match status" value="1"/>
</dbReference>
<evidence type="ECO:0000256" key="1">
    <source>
        <dbReference type="ARBA" id="ARBA00022475"/>
    </source>
</evidence>
<keyword evidence="3" id="KW-0472">Membrane</keyword>
<dbReference type="EMBL" id="CAKLDI010000001">
    <property type="protein sequence ID" value="CAH0534247.1"/>
    <property type="molecule type" value="Genomic_DNA"/>
</dbReference>
<dbReference type="InterPro" id="IPR038228">
    <property type="entry name" value="Syd_sf"/>
</dbReference>
<dbReference type="Gene3D" id="3.40.1580.20">
    <property type="entry name" value="Syd protein"/>
    <property type="match status" value="1"/>
</dbReference>
<dbReference type="InterPro" id="IPR009948">
    <property type="entry name" value="Syd"/>
</dbReference>
<name>A0ABN8DW38_9VIBR</name>
<accession>A0ABN8DW38</accession>
<reference evidence="4" key="1">
    <citation type="submission" date="2021-11" db="EMBL/GenBank/DDBJ databases">
        <authorList>
            <person name="Rodrigo-Torres L."/>
            <person name="Arahal R. D."/>
            <person name="Lucena T."/>
        </authorList>
    </citation>
    <scope>NUCLEOTIDE SEQUENCE</scope>
    <source>
        <strain evidence="4">CECT 7929</strain>
    </source>
</reference>
<sequence length="189" mass="21329">MSYSVSEALLALTERYQQAWQSQHNSQPQSEHYLGLESPCVVQALEHTVIWQAQPCAERDFSKSEAAIELNFDDSVKAFYGTQYAGDLTVCWRDPQSGETLPLTLLQVWSDEDWLRLQENLLSHLVMQRQRRLSPSLFIGSLDSEIEIISVCNLTGQVLKEVLGKKQHQILAPDLATFLNGLEPVVADV</sequence>
<comment type="caution">
    <text evidence="4">The sequence shown here is derived from an EMBL/GenBank/DDBJ whole genome shotgun (WGS) entry which is preliminary data.</text>
</comment>
<evidence type="ECO:0000256" key="3">
    <source>
        <dbReference type="ARBA" id="ARBA00023136"/>
    </source>
</evidence>
<evidence type="ECO:0000313" key="5">
    <source>
        <dbReference type="Proteomes" id="UP000838672"/>
    </source>
</evidence>
<organism evidence="4 5">
    <name type="scientific">Vibrio stylophorae</name>
    <dbReference type="NCBI Taxonomy" id="659351"/>
    <lineage>
        <taxon>Bacteria</taxon>
        <taxon>Pseudomonadati</taxon>
        <taxon>Pseudomonadota</taxon>
        <taxon>Gammaproteobacteria</taxon>
        <taxon>Vibrionales</taxon>
        <taxon>Vibrionaceae</taxon>
        <taxon>Vibrio</taxon>
    </lineage>
</organism>
<gene>
    <name evidence="4" type="primary">syd</name>
    <name evidence="4" type="ORF">VST7929_02162</name>
</gene>